<feature type="region of interest" description="Disordered" evidence="1">
    <location>
        <begin position="579"/>
        <end position="702"/>
    </location>
</feature>
<dbReference type="NCBIfam" id="NF041121">
    <property type="entry name" value="SAV_2336_NTERM"/>
    <property type="match status" value="1"/>
</dbReference>
<dbReference type="InterPro" id="IPR027417">
    <property type="entry name" value="P-loop_NTPase"/>
</dbReference>
<feature type="region of interest" description="Disordered" evidence="1">
    <location>
        <begin position="1"/>
        <end position="142"/>
    </location>
</feature>
<feature type="compositionally biased region" description="Polar residues" evidence="1">
    <location>
        <begin position="643"/>
        <end position="658"/>
    </location>
</feature>
<dbReference type="InterPro" id="IPR011990">
    <property type="entry name" value="TPR-like_helical_dom_sf"/>
</dbReference>
<feature type="compositionally biased region" description="Basic and acidic residues" evidence="1">
    <location>
        <begin position="37"/>
        <end position="57"/>
    </location>
</feature>
<proteinExistence type="predicted"/>
<gene>
    <name evidence="3" type="ORF">ADK41_17250</name>
</gene>
<protein>
    <recommendedName>
        <fullName evidence="2">NB-ARC domain-containing protein</fullName>
    </recommendedName>
</protein>
<dbReference type="GO" id="GO:0043531">
    <property type="term" value="F:ADP binding"/>
    <property type="evidence" value="ECO:0007669"/>
    <property type="project" value="InterPro"/>
</dbReference>
<name>A0A0M8QPS2_9ACTN</name>
<accession>A0A0M8QPS2</accession>
<dbReference type="NCBIfam" id="NF040586">
    <property type="entry name" value="FxSxx_TPR"/>
    <property type="match status" value="1"/>
</dbReference>
<dbReference type="PATRIC" id="fig|36816.3.peg.3739"/>
<feature type="compositionally biased region" description="Gly residues" evidence="1">
    <location>
        <begin position="81"/>
        <end position="97"/>
    </location>
</feature>
<dbReference type="InterPro" id="IPR002182">
    <property type="entry name" value="NB-ARC"/>
</dbReference>
<evidence type="ECO:0000256" key="1">
    <source>
        <dbReference type="SAM" id="MobiDB-lite"/>
    </source>
</evidence>
<dbReference type="EMBL" id="LGCN01000194">
    <property type="protein sequence ID" value="KOT37980.1"/>
    <property type="molecule type" value="Genomic_DNA"/>
</dbReference>
<reference evidence="3 4" key="1">
    <citation type="submission" date="2015-07" db="EMBL/GenBank/DDBJ databases">
        <authorList>
            <person name="Noorani M."/>
        </authorList>
    </citation>
    <scope>NUCLEOTIDE SEQUENCE [LARGE SCALE GENOMIC DNA]</scope>
    <source>
        <strain evidence="3 4">NRRL B-24567</strain>
    </source>
</reference>
<dbReference type="InterPro" id="IPR047738">
    <property type="entry name" value="SAV_2336-like_N"/>
</dbReference>
<evidence type="ECO:0000313" key="3">
    <source>
        <dbReference type="EMBL" id="KOT37980.1"/>
    </source>
</evidence>
<dbReference type="InterPro" id="IPR053137">
    <property type="entry name" value="NLR-like"/>
</dbReference>
<dbReference type="SUPFAM" id="SSF52540">
    <property type="entry name" value="P-loop containing nucleoside triphosphate hydrolases"/>
    <property type="match status" value="1"/>
</dbReference>
<comment type="caution">
    <text evidence="3">The sequence shown here is derived from an EMBL/GenBank/DDBJ whole genome shotgun (WGS) entry which is preliminary data.</text>
</comment>
<dbReference type="RefSeq" id="WP_030831121.1">
    <property type="nucleotide sequence ID" value="NZ_JBFBKA010000041.1"/>
</dbReference>
<dbReference type="Gene3D" id="3.40.50.300">
    <property type="entry name" value="P-loop containing nucleotide triphosphate hydrolases"/>
    <property type="match status" value="1"/>
</dbReference>
<feature type="compositionally biased region" description="Low complexity" evidence="1">
    <location>
        <begin position="600"/>
        <end position="609"/>
    </location>
</feature>
<evidence type="ECO:0000259" key="2">
    <source>
        <dbReference type="Pfam" id="PF00931"/>
    </source>
</evidence>
<feature type="compositionally biased region" description="Low complexity" evidence="1">
    <location>
        <begin position="672"/>
        <end position="687"/>
    </location>
</feature>
<dbReference type="Pfam" id="PF00931">
    <property type="entry name" value="NB-ARC"/>
    <property type="match status" value="1"/>
</dbReference>
<dbReference type="Pfam" id="PF13424">
    <property type="entry name" value="TPR_12"/>
    <property type="match status" value="3"/>
</dbReference>
<keyword evidence="4" id="KW-1185">Reference proteome</keyword>
<dbReference type="Pfam" id="PF13374">
    <property type="entry name" value="TPR_10"/>
    <property type="match status" value="2"/>
</dbReference>
<dbReference type="OrthoDB" id="580767at2"/>
<dbReference type="Proteomes" id="UP000037773">
    <property type="component" value="Unassembled WGS sequence"/>
</dbReference>
<sequence length="1517" mass="162856">MTGPEGSAGPTAREWAEAIWLAEVIGQREGPPGPARAADDRDTDDRDTGDRGADGHETGAVPGSPSDVPPTPEDTSEAADGGAGTGTDPGTGPGGGTATATAHGPPGAGATGPAVPDGPLPALPRISHTLSTGRGSVTGEELPGALRDARGLARALRPLNRRLPGGARRRVLDEEATAVRAAETGQWHPVLTRPPDRWFEVALVVERSVSMTVWQPVAHAFAELLRRQGAFADVRLWSLDTRDGKHAVLRSADGGLRHSPAELFHPDGRRIVLVMSDCVGDAWAGGAAPRLLHTWGRRAPVAVLQPLPTHLWDLCDGVPMDLRVRASAPGLPNSHLELLRYGRWERPRDSGPADPLPVPVPVLELEPGWFAGWARMVTGGALPWAETTSLLVDEQGLTPHCLPPFTWEERRSPVPPDLAVRRFLQHASPAARRLAARLAMVPLRPEAVEAVRRGPVAAGGPLPFAEILLGGLLTLRTTAALGRTGEEHMFEFLDGVRSRLLRGLGRTELLRALQETSALAGRAVGARPDLLRTVIGSREKPDADTLTDMDRELLDAAGPALRALGPPYGAVWDPVRGATPFGPVTTGEEVTAEEDPAPAPAGGAPAAVASRTGGPADGGTGGEGDGAPPGSGAGTGTDPGSPQDNGTTPPNAKDTTTMEPPAAGGTAPGVTPSGPGDAGPKGPAPSGQSRSPRSVPLPNPHFAGRESELAELHRKLGVSTRAAVLPHALHGLGGVGKTQLALKYVQLHRHEYDRVWWIDAEQPAVIRAQLTMLAPELGLVPDPQSDTVARVLAALASGTPHSRWLLVFDNAGQPNEVIPYLPSLIGDSEGAGRILITSRHAGWSDRVLTTKVDVFTRAESLDFLRARAPWAGPEQADQLAELLGDLPLALEQCAALQRQTGIAVPDFLTMIERRRAEVLAEGVDSITLPVAVVWRASMETLAAQTPGALELLRLLAFFGSEPVALDFLHDARMLPLPPTLMRLARDPLSRGRAIRAINQFSLLTVDNVAGTVQMHRLVRAVLQDELSAQEQSETRHLVHQVIAAHDPGDTQRPEHWQNYADILPHLEPTKLPRCEDRHIRDTAINMISYLLARGVLRGAAQLGERISTDWQSFLGADDLQTLWAMRHWASAHWQLAEFALSRPLSEEVLRRLRETVGDDHEYTLTAAGVLAADLRTAGRFADALELDEDAYRRSVNVYGAEDPFTLRAGHNYGVSLRVNGRYGEALDLDRRVHHDLRTVLGATALSTLFSVNNVARDMRECGEYAAALELQEQTLAQYRTQYGDRHPHTLRAIKNMSVTCRKAGRFDLARTLAEEVLDLYLAILGPMHIDTLAAFANLANDLRLTGDAEAAERQGAQALERYRTVLGAEHPLTHVAAVNHGAALRAVGKFPQAFRLDQETAPGLERVLHETHPWSLLAHVNLATGLAKTGEHEAARDLGERCARTLEERYGDRHPATLAALRNVSLDLVSCGEEERGAELLASVVRRYRETLGGDHWETLSAEAGRRAECDIEPPPL</sequence>
<dbReference type="Gene3D" id="1.25.40.10">
    <property type="entry name" value="Tetratricopeptide repeat domain"/>
    <property type="match status" value="3"/>
</dbReference>
<dbReference type="PANTHER" id="PTHR46082:SF11">
    <property type="entry name" value="AAA+ ATPASE DOMAIN-CONTAINING PROTEIN-RELATED"/>
    <property type="match status" value="1"/>
</dbReference>
<evidence type="ECO:0000313" key="4">
    <source>
        <dbReference type="Proteomes" id="UP000037773"/>
    </source>
</evidence>
<organism evidence="3 4">
    <name type="scientific">Streptomyces caelestis</name>
    <dbReference type="NCBI Taxonomy" id="36816"/>
    <lineage>
        <taxon>Bacteria</taxon>
        <taxon>Bacillati</taxon>
        <taxon>Actinomycetota</taxon>
        <taxon>Actinomycetes</taxon>
        <taxon>Kitasatosporales</taxon>
        <taxon>Streptomycetaceae</taxon>
        <taxon>Streptomyces</taxon>
    </lineage>
</organism>
<dbReference type="SUPFAM" id="SSF48452">
    <property type="entry name" value="TPR-like"/>
    <property type="match status" value="3"/>
</dbReference>
<feature type="domain" description="NB-ARC" evidence="2">
    <location>
        <begin position="728"/>
        <end position="865"/>
    </location>
</feature>
<dbReference type="PANTHER" id="PTHR46082">
    <property type="entry name" value="ATP/GTP-BINDING PROTEIN-RELATED"/>
    <property type="match status" value="1"/>
</dbReference>
<feature type="compositionally biased region" description="Gly residues" evidence="1">
    <location>
        <begin position="615"/>
        <end position="637"/>
    </location>
</feature>